<dbReference type="PROSITE" id="PS00647">
    <property type="entry name" value="THYMID_PHOSPHORYLASE"/>
    <property type="match status" value="1"/>
</dbReference>
<dbReference type="InterPro" id="IPR013102">
    <property type="entry name" value="PYNP_C"/>
</dbReference>
<organism evidence="6 7">
    <name type="scientific">Cupriavidus pinatubonensis</name>
    <dbReference type="NCBI Taxonomy" id="248026"/>
    <lineage>
        <taxon>Bacteria</taxon>
        <taxon>Pseudomonadati</taxon>
        <taxon>Pseudomonadota</taxon>
        <taxon>Betaproteobacteria</taxon>
        <taxon>Burkholderiales</taxon>
        <taxon>Burkholderiaceae</taxon>
        <taxon>Cupriavidus</taxon>
    </lineage>
</organism>
<comment type="similarity">
    <text evidence="4">Belongs to the thymidine/pyrimidine-nucleoside phosphorylase family. Type 2 subfamily.</text>
</comment>
<dbReference type="InterPro" id="IPR013466">
    <property type="entry name" value="Thymidine/AMP_Pase"/>
</dbReference>
<dbReference type="Gene3D" id="1.20.970.50">
    <property type="match status" value="1"/>
</dbReference>
<dbReference type="InterPro" id="IPR036566">
    <property type="entry name" value="PYNP-like_C_sf"/>
</dbReference>
<dbReference type="InterPro" id="IPR017872">
    <property type="entry name" value="Pyrmidine_PPase_CS"/>
</dbReference>
<dbReference type="SUPFAM" id="SSF47648">
    <property type="entry name" value="Nucleoside phosphorylase/phosphoribosyltransferase N-terminal domain"/>
    <property type="match status" value="1"/>
</dbReference>
<keyword evidence="1 4" id="KW-0328">Glycosyltransferase</keyword>
<dbReference type="InterPro" id="IPR035902">
    <property type="entry name" value="Nuc_phospho_transferase"/>
</dbReference>
<evidence type="ECO:0000256" key="4">
    <source>
        <dbReference type="HAMAP-Rule" id="MF_00703"/>
    </source>
</evidence>
<evidence type="ECO:0000313" key="7">
    <source>
        <dbReference type="Proteomes" id="UP000701702"/>
    </source>
</evidence>
<comment type="caution">
    <text evidence="6">The sequence shown here is derived from an EMBL/GenBank/DDBJ whole genome shotgun (WGS) entry which is preliminary data.</text>
</comment>
<dbReference type="InterPro" id="IPR000053">
    <property type="entry name" value="Thymidine/pyrmidine_PPase"/>
</dbReference>
<dbReference type="SUPFAM" id="SSF52418">
    <property type="entry name" value="Nucleoside phosphorylase/phosphoribosyltransferase catalytic domain"/>
    <property type="match status" value="1"/>
</dbReference>
<comment type="catalytic activity">
    <reaction evidence="3 4">
        <text>thymidine + phosphate = 2-deoxy-alpha-D-ribose 1-phosphate + thymine</text>
        <dbReference type="Rhea" id="RHEA:16037"/>
        <dbReference type="ChEBI" id="CHEBI:17748"/>
        <dbReference type="ChEBI" id="CHEBI:17821"/>
        <dbReference type="ChEBI" id="CHEBI:43474"/>
        <dbReference type="ChEBI" id="CHEBI:57259"/>
        <dbReference type="EC" id="2.4.2.4"/>
    </reaction>
</comment>
<accession>A0ABN7ZG59</accession>
<dbReference type="HAMAP" id="MF_00703">
    <property type="entry name" value="Thymid_phosp_2"/>
    <property type="match status" value="1"/>
</dbReference>
<dbReference type="InterPro" id="IPR000312">
    <property type="entry name" value="Glycosyl_Trfase_fam3"/>
</dbReference>
<dbReference type="Pfam" id="PF07831">
    <property type="entry name" value="PYNP_C"/>
    <property type="match status" value="1"/>
</dbReference>
<evidence type="ECO:0000313" key="6">
    <source>
        <dbReference type="EMBL" id="CAG9184005.1"/>
    </source>
</evidence>
<dbReference type="SUPFAM" id="SSF54680">
    <property type="entry name" value="Pyrimidine nucleoside phosphorylase C-terminal domain"/>
    <property type="match status" value="1"/>
</dbReference>
<protein>
    <recommendedName>
        <fullName evidence="4">Putative thymidine phosphorylase</fullName>
        <ecNumber evidence="4">2.4.2.4</ecNumber>
    </recommendedName>
    <alternativeName>
        <fullName evidence="4">TdRPase</fullName>
    </alternativeName>
</protein>
<dbReference type="NCBIfam" id="TIGR02645">
    <property type="entry name" value="ARCH_P_rylase"/>
    <property type="match status" value="1"/>
</dbReference>
<dbReference type="Gene3D" id="3.40.1030.10">
    <property type="entry name" value="Nucleoside phosphorylase/phosphoribosyltransferase catalytic domain"/>
    <property type="match status" value="1"/>
</dbReference>
<evidence type="ECO:0000256" key="1">
    <source>
        <dbReference type="ARBA" id="ARBA00022676"/>
    </source>
</evidence>
<dbReference type="PANTHER" id="PTHR10515:SF0">
    <property type="entry name" value="THYMIDINE PHOSPHORYLASE"/>
    <property type="match status" value="1"/>
</dbReference>
<dbReference type="Pfam" id="PF02885">
    <property type="entry name" value="Glycos_trans_3N"/>
    <property type="match status" value="1"/>
</dbReference>
<dbReference type="Gene3D" id="3.90.1170.30">
    <property type="entry name" value="Pyrimidine nucleoside phosphorylase-like, C-terminal domain"/>
    <property type="match status" value="1"/>
</dbReference>
<dbReference type="NCBIfam" id="NF003338">
    <property type="entry name" value="PRK04350.1"/>
    <property type="match status" value="1"/>
</dbReference>
<dbReference type="InterPro" id="IPR028579">
    <property type="entry name" value="Thym_Pase_Put"/>
</dbReference>
<proteinExistence type="inferred from homology"/>
<evidence type="ECO:0000256" key="2">
    <source>
        <dbReference type="ARBA" id="ARBA00022679"/>
    </source>
</evidence>
<evidence type="ECO:0000256" key="3">
    <source>
        <dbReference type="ARBA" id="ARBA00048550"/>
    </source>
</evidence>
<keyword evidence="2 4" id="KW-0808">Transferase</keyword>
<dbReference type="Pfam" id="PF00591">
    <property type="entry name" value="Glycos_transf_3"/>
    <property type="match status" value="1"/>
</dbReference>
<gene>
    <name evidence="6" type="ORF">LMG23994_05285</name>
</gene>
<dbReference type="RefSeq" id="WP_224007983.1">
    <property type="nucleotide sequence ID" value="NZ_CAJZAF010000036.1"/>
</dbReference>
<reference evidence="6 7" key="1">
    <citation type="submission" date="2021-08" db="EMBL/GenBank/DDBJ databases">
        <authorList>
            <person name="Peeters C."/>
        </authorList>
    </citation>
    <scope>NUCLEOTIDE SEQUENCE [LARGE SCALE GENOMIC DNA]</scope>
    <source>
        <strain evidence="6 7">LMG 23994</strain>
    </source>
</reference>
<sequence>MTGAVHQASLAVRRMGIETQQEYVVYMHRDCHVCRAEGFEAQARVQLHLNARSIIATLNVVDPPLLELGVAGLSNSAWRALKPLHGDRITVSHAPTLDSMSQVRAKIYGHRLDAPALDSIIHDVAAGRYPGTHIAAFLSACAGGRMDLQETIDLTRAMVAAGDRLDWGHAPIADKHCVGGLPGNRTTPIVVSIIAAAGLTIPKTSSRAITSPAGTADVMETMTPVSLGIEQMRRVVQREGGCLVWGGALALSPADDMLIRVERPLDLDSDAQLVASVLSKKIAAGATHSVIDVPVGPTAKVRSVEDYQRLKELLEQVAQACGLNLQVVRTVGTQPVGRGIGPSLEALDVLAVLQGAAHAPVDLGVRAVALAGQLLEFCGHSGPGTGEAIAQRLLASGAAWAKFQAICEAQGGLREPTLSRLREPVLAQRDGLVHAIDSRRLARVAKLAGAPRAPAAGIKLHVRLGDRVEAGMPLFTLHAEAPGELAYALEYLAAHPVIDVGEPR</sequence>
<dbReference type="InterPro" id="IPR017459">
    <property type="entry name" value="Glycosyl_Trfase_fam3_N_dom"/>
</dbReference>
<dbReference type="Proteomes" id="UP000701702">
    <property type="component" value="Unassembled WGS sequence"/>
</dbReference>
<dbReference type="InterPro" id="IPR036320">
    <property type="entry name" value="Glycosyl_Trfase_fam3_N_dom_sf"/>
</dbReference>
<evidence type="ECO:0000259" key="5">
    <source>
        <dbReference type="SMART" id="SM00941"/>
    </source>
</evidence>
<keyword evidence="7" id="KW-1185">Reference proteome</keyword>
<dbReference type="EMBL" id="CAJZAF010000036">
    <property type="protein sequence ID" value="CAG9184005.1"/>
    <property type="molecule type" value="Genomic_DNA"/>
</dbReference>
<dbReference type="GO" id="GO:0009032">
    <property type="term" value="F:thymidine phosphorylase activity"/>
    <property type="evidence" value="ECO:0007669"/>
    <property type="project" value="UniProtKB-EC"/>
</dbReference>
<dbReference type="SMART" id="SM00941">
    <property type="entry name" value="PYNP_C"/>
    <property type="match status" value="1"/>
</dbReference>
<dbReference type="EC" id="2.4.2.4" evidence="4"/>
<feature type="domain" description="Pyrimidine nucleoside phosphorylase C-terminal" evidence="5">
    <location>
        <begin position="432"/>
        <end position="499"/>
    </location>
</feature>
<name>A0ABN7ZG59_9BURK</name>
<dbReference type="PANTHER" id="PTHR10515">
    <property type="entry name" value="THYMIDINE PHOSPHORYLASE"/>
    <property type="match status" value="1"/>
</dbReference>